<protein>
    <submittedName>
        <fullName evidence="1">Uncharacterized protein</fullName>
    </submittedName>
</protein>
<reference evidence="1 2" key="1">
    <citation type="journal article" date="2013" name="Nat. Genet.">
        <title>The high-quality draft genome of peach (Prunus persica) identifies unique patterns of genetic diversity, domestication and genome evolution.</title>
        <authorList>
            <consortium name="International Peach Genome Initiative"/>
            <person name="Verde I."/>
            <person name="Abbott A.G."/>
            <person name="Scalabrin S."/>
            <person name="Jung S."/>
            <person name="Shu S."/>
            <person name="Marroni F."/>
            <person name="Zhebentyayeva T."/>
            <person name="Dettori M.T."/>
            <person name="Grimwood J."/>
            <person name="Cattonaro F."/>
            <person name="Zuccolo A."/>
            <person name="Rossini L."/>
            <person name="Jenkins J."/>
            <person name="Vendramin E."/>
            <person name="Meisel L.A."/>
            <person name="Decroocq V."/>
            <person name="Sosinski B."/>
            <person name="Prochnik S."/>
            <person name="Mitros T."/>
            <person name="Policriti A."/>
            <person name="Cipriani G."/>
            <person name="Dondini L."/>
            <person name="Ficklin S."/>
            <person name="Goodstein D.M."/>
            <person name="Xuan P."/>
            <person name="Del Fabbro C."/>
            <person name="Aramini V."/>
            <person name="Copetti D."/>
            <person name="Gonzalez S."/>
            <person name="Horner D.S."/>
            <person name="Falchi R."/>
            <person name="Lucas S."/>
            <person name="Mica E."/>
            <person name="Maldonado J."/>
            <person name="Lazzari B."/>
            <person name="Bielenberg D."/>
            <person name="Pirona R."/>
            <person name="Miculan M."/>
            <person name="Barakat A."/>
            <person name="Testolin R."/>
            <person name="Stella A."/>
            <person name="Tartarini S."/>
            <person name="Tonutti P."/>
            <person name="Arus P."/>
            <person name="Orellana A."/>
            <person name="Wells C."/>
            <person name="Main D."/>
            <person name="Vizzotto G."/>
            <person name="Silva H."/>
            <person name="Salamini F."/>
            <person name="Schmutz J."/>
            <person name="Morgante M."/>
            <person name="Rokhsar D.S."/>
        </authorList>
    </citation>
    <scope>NUCLEOTIDE SEQUENCE [LARGE SCALE GENOMIC DNA]</scope>
    <source>
        <strain evidence="2">cv. Nemared</strain>
    </source>
</reference>
<proteinExistence type="predicted"/>
<dbReference type="STRING" id="3760.A0A251QUF5"/>
<dbReference type="PANTHER" id="PTHR31973">
    <property type="entry name" value="POLYPROTEIN, PUTATIVE-RELATED"/>
    <property type="match status" value="1"/>
</dbReference>
<organism evidence="1 2">
    <name type="scientific">Prunus persica</name>
    <name type="common">Peach</name>
    <name type="synonym">Amygdalus persica</name>
    <dbReference type="NCBI Taxonomy" id="3760"/>
    <lineage>
        <taxon>Eukaryota</taxon>
        <taxon>Viridiplantae</taxon>
        <taxon>Streptophyta</taxon>
        <taxon>Embryophyta</taxon>
        <taxon>Tracheophyta</taxon>
        <taxon>Spermatophyta</taxon>
        <taxon>Magnoliopsida</taxon>
        <taxon>eudicotyledons</taxon>
        <taxon>Gunneridae</taxon>
        <taxon>Pentapetalae</taxon>
        <taxon>rosids</taxon>
        <taxon>fabids</taxon>
        <taxon>Rosales</taxon>
        <taxon>Rosaceae</taxon>
        <taxon>Amygdaloideae</taxon>
        <taxon>Amygdaleae</taxon>
        <taxon>Prunus</taxon>
    </lineage>
</organism>
<dbReference type="Proteomes" id="UP000006882">
    <property type="component" value="Chromosome G1"/>
</dbReference>
<dbReference type="PANTHER" id="PTHR31973:SF199">
    <property type="entry name" value="SWIM-TYPE DOMAIN-CONTAINING PROTEIN"/>
    <property type="match status" value="1"/>
</dbReference>
<evidence type="ECO:0000313" key="2">
    <source>
        <dbReference type="Proteomes" id="UP000006882"/>
    </source>
</evidence>
<gene>
    <name evidence="1" type="ORF">PRUPE_1G066000</name>
</gene>
<dbReference type="AlphaFoldDB" id="A0A251QUF5"/>
<dbReference type="EMBL" id="CM007651">
    <property type="protein sequence ID" value="ONI27070.1"/>
    <property type="molecule type" value="Genomic_DNA"/>
</dbReference>
<evidence type="ECO:0000313" key="1">
    <source>
        <dbReference type="EMBL" id="ONI27070.1"/>
    </source>
</evidence>
<dbReference type="Gramene" id="ONI27070">
    <property type="protein sequence ID" value="ONI27070"/>
    <property type="gene ID" value="PRUPE_1G066000"/>
</dbReference>
<name>A0A251QUF5_PRUPE</name>
<sequence>MIECIEAIQYYANSCVRLLKFVKNEPGGLRVKCNGKAEKRHCLGTIVGFDGCFIKGAHPGQLLTVAGIDANTSMFPIAFGARNGWVIITDKQKVLRKATEDLVSSAKHRHCVRHRHANFRTPGHCNLALRQILWAATRATIVPWWEAEMEKIRDLSRKAYKWLDDRPANHWSISHFKTSPKCDMLLNNLCECFNYAISEARDKPILTMLERLRSYLVLRMARQREMQWTQKVRLGIVMIMEKPLNESGSCIAQHAGRRKYEVMHKLGGQYVVDLNRHTCSCRK</sequence>
<accession>A0A251QUF5</accession>
<keyword evidence="2" id="KW-1185">Reference proteome</keyword>